<dbReference type="Proteomes" id="UP001059480">
    <property type="component" value="Unassembled WGS sequence"/>
</dbReference>
<protein>
    <submittedName>
        <fullName evidence="2">Energy-coupled thiamine transporter ThiT</fullName>
    </submittedName>
</protein>
<keyword evidence="3" id="KW-1185">Reference proteome</keyword>
<reference evidence="2" key="1">
    <citation type="submission" date="2022-07" db="EMBL/GenBank/DDBJ databases">
        <authorList>
            <person name="Jung M.-Y."/>
            <person name="Lee M."/>
        </authorList>
    </citation>
    <scope>NUCLEOTIDE SEQUENCE</scope>
    <source>
        <strain evidence="2">S8</strain>
    </source>
</reference>
<keyword evidence="1" id="KW-1133">Transmembrane helix</keyword>
<accession>A0ABT1WQB2</accession>
<comment type="caution">
    <text evidence="2">The sequence shown here is derived from an EMBL/GenBank/DDBJ whole genome shotgun (WGS) entry which is preliminary data.</text>
</comment>
<keyword evidence="1" id="KW-0472">Membrane</keyword>
<evidence type="ECO:0000313" key="2">
    <source>
        <dbReference type="EMBL" id="MCQ9210719.1"/>
    </source>
</evidence>
<organism evidence="2 3">
    <name type="scientific">Granulicatella seriolae</name>
    <dbReference type="NCBI Taxonomy" id="2967226"/>
    <lineage>
        <taxon>Bacteria</taxon>
        <taxon>Bacillati</taxon>
        <taxon>Bacillota</taxon>
        <taxon>Bacilli</taxon>
        <taxon>Lactobacillales</taxon>
        <taxon>Carnobacteriaceae</taxon>
        <taxon>Granulicatella</taxon>
    </lineage>
</organism>
<feature type="transmembrane region" description="Helical" evidence="1">
    <location>
        <begin position="111"/>
        <end position="128"/>
    </location>
</feature>
<proteinExistence type="predicted"/>
<feature type="transmembrane region" description="Helical" evidence="1">
    <location>
        <begin position="148"/>
        <end position="174"/>
    </location>
</feature>
<feature type="transmembrane region" description="Helical" evidence="1">
    <location>
        <begin position="78"/>
        <end position="99"/>
    </location>
</feature>
<feature type="transmembrane region" description="Helical" evidence="1">
    <location>
        <begin position="52"/>
        <end position="72"/>
    </location>
</feature>
<gene>
    <name evidence="2" type="primary">thiT</name>
    <name evidence="2" type="ORF">NPA36_09190</name>
</gene>
<reference evidence="2" key="2">
    <citation type="journal article" date="2023" name="Curr. Microbiol.">
        <title>Granulicatella seriolae sp. nov., a Novel Facultative Anaerobe Isolated from Yellowtail Marine Fish.</title>
        <authorList>
            <person name="Lee M."/>
            <person name="Choi Y.J."/>
            <person name="Farooq A."/>
            <person name="Jeong J.B."/>
            <person name="Jung M.Y."/>
        </authorList>
    </citation>
    <scope>NUCLEOTIDE SEQUENCE</scope>
    <source>
        <strain evidence="2">S8</strain>
    </source>
</reference>
<dbReference type="InterPro" id="IPR012651">
    <property type="entry name" value="Thia_Transptr_ThiT"/>
</dbReference>
<feature type="transmembrane region" description="Helical" evidence="1">
    <location>
        <begin position="12"/>
        <end position="45"/>
    </location>
</feature>
<dbReference type="Gene3D" id="1.10.1760.20">
    <property type="match status" value="1"/>
</dbReference>
<dbReference type="NCBIfam" id="TIGR02357">
    <property type="entry name" value="ECF_ThiT_YuaJ"/>
    <property type="match status" value="1"/>
</dbReference>
<reference evidence="2" key="3">
    <citation type="journal article" date="2023" name="Microbiol. Resour. Announc.">
        <title>Draft Genome Sequence of Granulicatella sp. Strain S8, Isolated from a Marine Fish, Seriola quinqueradiata.</title>
        <authorList>
            <person name="Lee M."/>
            <person name="Farooq A."/>
            <person name="Jeong J.B."/>
            <person name="Jung M.Y."/>
        </authorList>
    </citation>
    <scope>NUCLEOTIDE SEQUENCE</scope>
    <source>
        <strain evidence="2">S8</strain>
    </source>
</reference>
<sequence>MSKNLTVWLEAAIMGALASVLSLIPLGVGWFSVSVGSIALVVYALRRGFIPGLVAGLIWGLMHFALGNVYYLSVPQVLIEYVLAFMSVGFAGLLSAPFLAAIRRKQTGQAFFYAVMATVLGIGIRYIWHYIAGFLFWGSYAPEGQSPYLYSLIVNGSAGLMTGAFVIVLLFLLIQTGPKIFLVGNNK</sequence>
<dbReference type="Pfam" id="PF09515">
    <property type="entry name" value="Thia_YuaJ"/>
    <property type="match status" value="1"/>
</dbReference>
<keyword evidence="1" id="KW-0812">Transmembrane</keyword>
<dbReference type="RefSeq" id="WP_256945831.1">
    <property type="nucleotide sequence ID" value="NZ_JANHNZ010000012.1"/>
</dbReference>
<dbReference type="EMBL" id="JANHNZ010000012">
    <property type="protein sequence ID" value="MCQ9210719.1"/>
    <property type="molecule type" value="Genomic_DNA"/>
</dbReference>
<evidence type="ECO:0000256" key="1">
    <source>
        <dbReference type="SAM" id="Phobius"/>
    </source>
</evidence>
<evidence type="ECO:0000313" key="3">
    <source>
        <dbReference type="Proteomes" id="UP001059480"/>
    </source>
</evidence>
<name>A0ABT1WQB2_9LACT</name>